<evidence type="ECO:0000313" key="2">
    <source>
        <dbReference type="EMBL" id="NFV78862.1"/>
    </source>
</evidence>
<organism evidence="2 3">
    <name type="scientific">Magnetospirillum aberrantis SpK</name>
    <dbReference type="NCBI Taxonomy" id="908842"/>
    <lineage>
        <taxon>Bacteria</taxon>
        <taxon>Pseudomonadati</taxon>
        <taxon>Pseudomonadota</taxon>
        <taxon>Alphaproteobacteria</taxon>
        <taxon>Rhodospirillales</taxon>
        <taxon>Rhodospirillaceae</taxon>
        <taxon>Magnetospirillum</taxon>
    </lineage>
</organism>
<dbReference type="GO" id="GO:0004479">
    <property type="term" value="F:methionyl-tRNA formyltransferase activity"/>
    <property type="evidence" value="ECO:0007669"/>
    <property type="project" value="TreeGrafter"/>
</dbReference>
<comment type="caution">
    <text evidence="2">The sequence shown here is derived from an EMBL/GenBank/DDBJ whole genome shotgun (WGS) entry which is preliminary data.</text>
</comment>
<gene>
    <name evidence="2" type="ORF">G4223_01865</name>
</gene>
<dbReference type="CDD" id="cd08653">
    <property type="entry name" value="FMT_core_like_3"/>
    <property type="match status" value="1"/>
</dbReference>
<dbReference type="AlphaFoldDB" id="A0A7C9QRQ7"/>
<name>A0A7C9QRQ7_9PROT</name>
<dbReference type="EMBL" id="JAAIYP010000007">
    <property type="protein sequence ID" value="NFV78862.1"/>
    <property type="molecule type" value="Genomic_DNA"/>
</dbReference>
<dbReference type="Proteomes" id="UP000480684">
    <property type="component" value="Unassembled WGS sequence"/>
</dbReference>
<evidence type="ECO:0000259" key="1">
    <source>
        <dbReference type="Pfam" id="PF00551"/>
    </source>
</evidence>
<dbReference type="Pfam" id="PF00551">
    <property type="entry name" value="Formyl_trans_N"/>
    <property type="match status" value="1"/>
</dbReference>
<dbReference type="InterPro" id="IPR002376">
    <property type="entry name" value="Formyl_transf_N"/>
</dbReference>
<dbReference type="RefSeq" id="WP_163674218.1">
    <property type="nucleotide sequence ID" value="NZ_JAAIYP010000007.1"/>
</dbReference>
<dbReference type="InterPro" id="IPR036477">
    <property type="entry name" value="Formyl_transf_N_sf"/>
</dbReference>
<accession>A0A7C9QRQ7</accession>
<dbReference type="GO" id="GO:0005829">
    <property type="term" value="C:cytosol"/>
    <property type="evidence" value="ECO:0007669"/>
    <property type="project" value="TreeGrafter"/>
</dbReference>
<protein>
    <submittedName>
        <fullName evidence="2">Methionyl-tRNA formyltransferase</fullName>
    </submittedName>
</protein>
<feature type="domain" description="Formyl transferase N-terminal" evidence="1">
    <location>
        <begin position="99"/>
        <end position="179"/>
    </location>
</feature>
<evidence type="ECO:0000313" key="3">
    <source>
        <dbReference type="Proteomes" id="UP000480684"/>
    </source>
</evidence>
<dbReference type="PANTHER" id="PTHR11138:SF5">
    <property type="entry name" value="METHIONYL-TRNA FORMYLTRANSFERASE, MITOCHONDRIAL"/>
    <property type="match status" value="1"/>
</dbReference>
<keyword evidence="3" id="KW-1185">Reference proteome</keyword>
<dbReference type="Gene3D" id="3.40.50.12230">
    <property type="match status" value="1"/>
</dbReference>
<dbReference type="SUPFAM" id="SSF53328">
    <property type="entry name" value="Formyltransferase"/>
    <property type="match status" value="1"/>
</dbReference>
<sequence>MNIVICTKRDLAGALVLNHLMPHLAEDRVMVLLSDKTRPAEKAQPELAEMKFLERELPVDVLFPLIDRLGGNGDAPLATFAGLQKRYGISFHTLSDINAPEAQTLLGDFAPDVVLSVRFSLIFKRPALDIARLGTWNVHPGALPRYAGLFAPFRALVDGQDRIGCTLHRIDDGIDTGPVAGIGWLPVQRERSLLWHVVNTYGPGLELFLSMLSDMRRDRVPELSAQDRTQRQYLSMPDAAQFAAFHQQGLRLSDREEYLEIVAGFLAPGQTMPTAVHEALDAVEAGTLGAAAPVEKVGAPCCCARA</sequence>
<dbReference type="PANTHER" id="PTHR11138">
    <property type="entry name" value="METHIONYL-TRNA FORMYLTRANSFERASE"/>
    <property type="match status" value="1"/>
</dbReference>
<proteinExistence type="predicted"/>
<reference evidence="2 3" key="1">
    <citation type="submission" date="2020-02" db="EMBL/GenBank/DDBJ databases">
        <authorList>
            <person name="Dziuba M."/>
            <person name="Kuznetsov B."/>
            <person name="Mardanov A."/>
            <person name="Ravin N."/>
            <person name="Grouzdev D."/>
        </authorList>
    </citation>
    <scope>NUCLEOTIDE SEQUENCE [LARGE SCALE GENOMIC DNA]</scope>
    <source>
        <strain evidence="2 3">SpK</strain>
    </source>
</reference>
<keyword evidence="2" id="KW-0808">Transferase</keyword>